<dbReference type="Gramene" id="TuG1812G0600003507.01.T03">
    <property type="protein sequence ID" value="TuG1812G0600003507.01.T03"/>
    <property type="gene ID" value="TuG1812G0600003507.01"/>
</dbReference>
<evidence type="ECO:0000313" key="1">
    <source>
        <dbReference type="EnsemblPlants" id="TuG1812G0600003507.01.T03"/>
    </source>
</evidence>
<name>A0A8R7UXM1_TRIUA</name>
<reference evidence="1" key="2">
    <citation type="submission" date="2018-03" db="EMBL/GenBank/DDBJ databases">
        <title>The Triticum urartu genome reveals the dynamic nature of wheat genome evolution.</title>
        <authorList>
            <person name="Ling H."/>
            <person name="Ma B."/>
            <person name="Shi X."/>
            <person name="Liu H."/>
            <person name="Dong L."/>
            <person name="Sun H."/>
            <person name="Cao Y."/>
            <person name="Gao Q."/>
            <person name="Zheng S."/>
            <person name="Li Y."/>
            <person name="Yu Y."/>
            <person name="Du H."/>
            <person name="Qi M."/>
            <person name="Li Y."/>
            <person name="Yu H."/>
            <person name="Cui Y."/>
            <person name="Wang N."/>
            <person name="Chen C."/>
            <person name="Wu H."/>
            <person name="Zhao Y."/>
            <person name="Zhang J."/>
            <person name="Li Y."/>
            <person name="Zhou W."/>
            <person name="Zhang B."/>
            <person name="Hu W."/>
            <person name="Eijk M."/>
            <person name="Tang J."/>
            <person name="Witsenboer H."/>
            <person name="Zhao S."/>
            <person name="Li Z."/>
            <person name="Zhang A."/>
            <person name="Wang D."/>
            <person name="Liang C."/>
        </authorList>
    </citation>
    <scope>NUCLEOTIDE SEQUENCE [LARGE SCALE GENOMIC DNA]</scope>
    <source>
        <strain evidence="1">cv. G1812</strain>
    </source>
</reference>
<reference evidence="2" key="1">
    <citation type="journal article" date="2013" name="Nature">
        <title>Draft genome of the wheat A-genome progenitor Triticum urartu.</title>
        <authorList>
            <person name="Ling H.Q."/>
            <person name="Zhao S."/>
            <person name="Liu D."/>
            <person name="Wang J."/>
            <person name="Sun H."/>
            <person name="Zhang C."/>
            <person name="Fan H."/>
            <person name="Li D."/>
            <person name="Dong L."/>
            <person name="Tao Y."/>
            <person name="Gao C."/>
            <person name="Wu H."/>
            <person name="Li Y."/>
            <person name="Cui Y."/>
            <person name="Guo X."/>
            <person name="Zheng S."/>
            <person name="Wang B."/>
            <person name="Yu K."/>
            <person name="Liang Q."/>
            <person name="Yang W."/>
            <person name="Lou X."/>
            <person name="Chen J."/>
            <person name="Feng M."/>
            <person name="Jian J."/>
            <person name="Zhang X."/>
            <person name="Luo G."/>
            <person name="Jiang Y."/>
            <person name="Liu J."/>
            <person name="Wang Z."/>
            <person name="Sha Y."/>
            <person name="Zhang B."/>
            <person name="Wu H."/>
            <person name="Tang D."/>
            <person name="Shen Q."/>
            <person name="Xue P."/>
            <person name="Zou S."/>
            <person name="Wang X."/>
            <person name="Liu X."/>
            <person name="Wang F."/>
            <person name="Yang Y."/>
            <person name="An X."/>
            <person name="Dong Z."/>
            <person name="Zhang K."/>
            <person name="Zhang X."/>
            <person name="Luo M.C."/>
            <person name="Dvorak J."/>
            <person name="Tong Y."/>
            <person name="Wang J."/>
            <person name="Yang H."/>
            <person name="Li Z."/>
            <person name="Wang D."/>
            <person name="Zhang A."/>
            <person name="Wang J."/>
        </authorList>
    </citation>
    <scope>NUCLEOTIDE SEQUENCE</scope>
    <source>
        <strain evidence="2">cv. G1812</strain>
    </source>
</reference>
<organism evidence="1 2">
    <name type="scientific">Triticum urartu</name>
    <name type="common">Red wild einkorn</name>
    <name type="synonym">Crithodium urartu</name>
    <dbReference type="NCBI Taxonomy" id="4572"/>
    <lineage>
        <taxon>Eukaryota</taxon>
        <taxon>Viridiplantae</taxon>
        <taxon>Streptophyta</taxon>
        <taxon>Embryophyta</taxon>
        <taxon>Tracheophyta</taxon>
        <taxon>Spermatophyta</taxon>
        <taxon>Magnoliopsida</taxon>
        <taxon>Liliopsida</taxon>
        <taxon>Poales</taxon>
        <taxon>Poaceae</taxon>
        <taxon>BOP clade</taxon>
        <taxon>Pooideae</taxon>
        <taxon>Triticodae</taxon>
        <taxon>Triticeae</taxon>
        <taxon>Triticinae</taxon>
        <taxon>Triticum</taxon>
    </lineage>
</organism>
<evidence type="ECO:0000313" key="2">
    <source>
        <dbReference type="Proteomes" id="UP000015106"/>
    </source>
</evidence>
<dbReference type="Proteomes" id="UP000015106">
    <property type="component" value="Chromosome 6"/>
</dbReference>
<proteinExistence type="predicted"/>
<sequence>MLWASDSCCSWFFCTLEIRNNIPNCQDLTGRSLSYQGKQPSAEIEGASPARLLVSWWFPTSSMGETVSSAARSTCWRPHRHQPICRWSENQDMPQIITIWAAPDGLRMEPYPRPTC</sequence>
<reference evidence="1" key="3">
    <citation type="submission" date="2022-06" db="UniProtKB">
        <authorList>
            <consortium name="EnsemblPlants"/>
        </authorList>
    </citation>
    <scope>IDENTIFICATION</scope>
</reference>
<protein>
    <submittedName>
        <fullName evidence="1">Uncharacterized protein</fullName>
    </submittedName>
</protein>
<accession>A0A8R7UXM1</accession>
<dbReference type="EnsemblPlants" id="TuG1812G0600003507.01.T03">
    <property type="protein sequence ID" value="TuG1812G0600003507.01.T03"/>
    <property type="gene ID" value="TuG1812G0600003507.01"/>
</dbReference>
<keyword evidence="2" id="KW-1185">Reference proteome</keyword>
<dbReference type="AlphaFoldDB" id="A0A8R7UXM1"/>